<dbReference type="Gene3D" id="1.10.1380.10">
    <property type="entry name" value="Neutral endopeptidase , domain2"/>
    <property type="match status" value="1"/>
</dbReference>
<evidence type="ECO:0000256" key="8">
    <source>
        <dbReference type="SAM" id="SignalP"/>
    </source>
</evidence>
<dbReference type="OrthoDB" id="9775677at2"/>
<keyword evidence="8" id="KW-0732">Signal</keyword>
<evidence type="ECO:0000259" key="10">
    <source>
        <dbReference type="Pfam" id="PF05649"/>
    </source>
</evidence>
<evidence type="ECO:0000313" key="11">
    <source>
        <dbReference type="EMBL" id="TCN70729.1"/>
    </source>
</evidence>
<name>A0A4R2F178_9BACT</name>
<keyword evidence="5" id="KW-0378">Hydrolase</keyword>
<dbReference type="SUPFAM" id="SSF55486">
    <property type="entry name" value="Metalloproteases ('zincins'), catalytic domain"/>
    <property type="match status" value="1"/>
</dbReference>
<feature type="domain" description="Peptidase M13 N-terminal" evidence="10">
    <location>
        <begin position="42"/>
        <end position="423"/>
    </location>
</feature>
<proteinExistence type="inferred from homology"/>
<feature type="domain" description="Peptidase M13 C-terminal" evidence="9">
    <location>
        <begin position="475"/>
        <end position="675"/>
    </location>
</feature>
<evidence type="ECO:0000256" key="3">
    <source>
        <dbReference type="ARBA" id="ARBA00022670"/>
    </source>
</evidence>
<dbReference type="InterPro" id="IPR008753">
    <property type="entry name" value="Peptidase_M13_N"/>
</dbReference>
<comment type="similarity">
    <text evidence="2">Belongs to the peptidase M13 family.</text>
</comment>
<dbReference type="PANTHER" id="PTHR11733:SF167">
    <property type="entry name" value="FI17812P1-RELATED"/>
    <property type="match status" value="1"/>
</dbReference>
<feature type="chain" id="PRO_5020893897" evidence="8">
    <location>
        <begin position="21"/>
        <end position="680"/>
    </location>
</feature>
<comment type="caution">
    <text evidence="11">The sequence shown here is derived from an EMBL/GenBank/DDBJ whole genome shotgun (WGS) entry which is preliminary data.</text>
</comment>
<keyword evidence="3" id="KW-0645">Protease</keyword>
<dbReference type="PRINTS" id="PR00786">
    <property type="entry name" value="NEPRILYSIN"/>
</dbReference>
<evidence type="ECO:0000256" key="6">
    <source>
        <dbReference type="ARBA" id="ARBA00022833"/>
    </source>
</evidence>
<comment type="cofactor">
    <cofactor evidence="1">
        <name>Zn(2+)</name>
        <dbReference type="ChEBI" id="CHEBI:29105"/>
    </cofactor>
</comment>
<dbReference type="CDD" id="cd08662">
    <property type="entry name" value="M13"/>
    <property type="match status" value="1"/>
</dbReference>
<keyword evidence="12" id="KW-1185">Reference proteome</keyword>
<gene>
    <name evidence="11" type="ORF">CLV25_103253</name>
</gene>
<dbReference type="PROSITE" id="PS51885">
    <property type="entry name" value="NEPRILYSIN"/>
    <property type="match status" value="1"/>
</dbReference>
<evidence type="ECO:0000256" key="7">
    <source>
        <dbReference type="ARBA" id="ARBA00023049"/>
    </source>
</evidence>
<keyword evidence="7" id="KW-0482">Metalloprotease</keyword>
<dbReference type="GO" id="GO:0005886">
    <property type="term" value="C:plasma membrane"/>
    <property type="evidence" value="ECO:0007669"/>
    <property type="project" value="TreeGrafter"/>
</dbReference>
<dbReference type="InterPro" id="IPR024079">
    <property type="entry name" value="MetalloPept_cat_dom_sf"/>
</dbReference>
<dbReference type="GO" id="GO:0016485">
    <property type="term" value="P:protein processing"/>
    <property type="evidence" value="ECO:0007669"/>
    <property type="project" value="TreeGrafter"/>
</dbReference>
<accession>A0A4R2F178</accession>
<organism evidence="11 12">
    <name type="scientific">Acetobacteroides hydrogenigenes</name>
    <dbReference type="NCBI Taxonomy" id="979970"/>
    <lineage>
        <taxon>Bacteria</taxon>
        <taxon>Pseudomonadati</taxon>
        <taxon>Bacteroidota</taxon>
        <taxon>Bacteroidia</taxon>
        <taxon>Bacteroidales</taxon>
        <taxon>Rikenellaceae</taxon>
        <taxon>Acetobacteroides</taxon>
    </lineage>
</organism>
<feature type="signal peptide" evidence="8">
    <location>
        <begin position="1"/>
        <end position="20"/>
    </location>
</feature>
<dbReference type="InterPro" id="IPR000718">
    <property type="entry name" value="Peptidase_M13"/>
</dbReference>
<evidence type="ECO:0000259" key="9">
    <source>
        <dbReference type="Pfam" id="PF01431"/>
    </source>
</evidence>
<dbReference type="Proteomes" id="UP000294830">
    <property type="component" value="Unassembled WGS sequence"/>
</dbReference>
<dbReference type="Pfam" id="PF01431">
    <property type="entry name" value="Peptidase_M13"/>
    <property type="match status" value="1"/>
</dbReference>
<evidence type="ECO:0000256" key="1">
    <source>
        <dbReference type="ARBA" id="ARBA00001947"/>
    </source>
</evidence>
<dbReference type="GO" id="GO:0004222">
    <property type="term" value="F:metalloendopeptidase activity"/>
    <property type="evidence" value="ECO:0007669"/>
    <property type="project" value="InterPro"/>
</dbReference>
<evidence type="ECO:0000256" key="2">
    <source>
        <dbReference type="ARBA" id="ARBA00007357"/>
    </source>
</evidence>
<evidence type="ECO:0000313" key="12">
    <source>
        <dbReference type="Proteomes" id="UP000294830"/>
    </source>
</evidence>
<evidence type="ECO:0000256" key="4">
    <source>
        <dbReference type="ARBA" id="ARBA00022723"/>
    </source>
</evidence>
<dbReference type="Gene3D" id="3.40.390.10">
    <property type="entry name" value="Collagenase (Catalytic Domain)"/>
    <property type="match status" value="1"/>
</dbReference>
<protein>
    <submittedName>
        <fullName evidence="11">Putative endopeptidase</fullName>
    </submittedName>
</protein>
<dbReference type="GO" id="GO:0046872">
    <property type="term" value="F:metal ion binding"/>
    <property type="evidence" value="ECO:0007669"/>
    <property type="project" value="UniProtKB-KW"/>
</dbReference>
<evidence type="ECO:0000256" key="5">
    <source>
        <dbReference type="ARBA" id="ARBA00022801"/>
    </source>
</evidence>
<keyword evidence="4" id="KW-0479">Metal-binding</keyword>
<sequence length="680" mass="76740">MKNKYLLVLLALAPSTVAFCGNKPEVKSKALDAVDMNKKVRPGVNFVEYAGGGWLKNLNIPDDKTSYGAFDILRENSIKDVQNILLEAAATTNAPKGTPSQKIGDFYASGMDSTRIEKLGAEPIKKYVAQINQIENNNDLAIAITQLHLHGISALFGGGVEQDFKNSRIYKMYLAEAGIGMPDRDYYVKDTPHNKELQAAYKALIKKCFILLGYGEAQAAEAVNNIYTLEYNLAIASNTRLENRNMVALYNPVPTAEFCSKNGSFPWNQYFSSLGLNLSNDEVVVMQPKFFVTVDSLLKVTPIQAWKDYLTWNITRSMASTLSSDFVNASFEFYGKALSGQKTLSPRWKRISNEVDADLGEAIGQLYVQKHFPPQAKQRMVELVNNLKAAYKIRIQNVDWMSAETKAKAINKLSKIMVKVGYPDKWKDYSSMEISRDSYFENVLAANRFQIRENLNKYGKPVDITEWGMYPQTVNAYYNPLNNEIVFPAAILQPPFFGLDADDAVNYGAIGMVISHEMSHGFDDEGKQFDADGNMINWWTDEDAKNFTERTKVLVNQYNNFKVLDSLHVDGELTLGENIADNGGMNIAWDAFQLSLKGKKRPAAIDGFTPEQRFFLGYAKVWRQKMRDKELMRRLKEDVHSPAIARVNRAVFNIDAFYKAFDIKPTDPLYIAPADRARVW</sequence>
<dbReference type="InterPro" id="IPR018497">
    <property type="entry name" value="Peptidase_M13_C"/>
</dbReference>
<dbReference type="InterPro" id="IPR042089">
    <property type="entry name" value="Peptidase_M13_dom_2"/>
</dbReference>
<keyword evidence="6" id="KW-0862">Zinc</keyword>
<reference evidence="11 12" key="1">
    <citation type="submission" date="2019-03" db="EMBL/GenBank/DDBJ databases">
        <title>Genomic Encyclopedia of Archaeal and Bacterial Type Strains, Phase II (KMG-II): from individual species to whole genera.</title>
        <authorList>
            <person name="Goeker M."/>
        </authorList>
    </citation>
    <scope>NUCLEOTIDE SEQUENCE [LARGE SCALE GENOMIC DNA]</scope>
    <source>
        <strain evidence="11 12">RL-C</strain>
    </source>
</reference>
<dbReference type="PANTHER" id="PTHR11733">
    <property type="entry name" value="ZINC METALLOPROTEASE FAMILY M13 NEPRILYSIN-RELATED"/>
    <property type="match status" value="1"/>
</dbReference>
<dbReference type="RefSeq" id="WP_131838584.1">
    <property type="nucleotide sequence ID" value="NZ_SLWB01000003.1"/>
</dbReference>
<dbReference type="AlphaFoldDB" id="A0A4R2F178"/>
<dbReference type="EMBL" id="SLWB01000003">
    <property type="protein sequence ID" value="TCN70729.1"/>
    <property type="molecule type" value="Genomic_DNA"/>
</dbReference>
<dbReference type="Pfam" id="PF05649">
    <property type="entry name" value="Peptidase_M13_N"/>
    <property type="match status" value="1"/>
</dbReference>